<dbReference type="AlphaFoldDB" id="A0A2T5C3X2"/>
<sequence>MRHENACAELYRLAIVISAFRLKLILKKKLALGRRSSEKIKVNFTLSGYFELEACSSKLVALLCLYLKGNAEVAACFEVGAAVSCFALHDLAHIAFGARAVFFDFGA</sequence>
<gene>
    <name evidence="1" type="ORF">C8N47_10449</name>
</gene>
<protein>
    <submittedName>
        <fullName evidence="1">Uncharacterized protein</fullName>
    </submittedName>
</protein>
<organism evidence="1 2">
    <name type="scientific">Mangrovibacterium marinum</name>
    <dbReference type="NCBI Taxonomy" id="1639118"/>
    <lineage>
        <taxon>Bacteria</taxon>
        <taxon>Pseudomonadati</taxon>
        <taxon>Bacteroidota</taxon>
        <taxon>Bacteroidia</taxon>
        <taxon>Marinilabiliales</taxon>
        <taxon>Prolixibacteraceae</taxon>
        <taxon>Mangrovibacterium</taxon>
    </lineage>
</organism>
<name>A0A2T5C3X2_9BACT</name>
<proteinExistence type="predicted"/>
<dbReference type="Proteomes" id="UP000243525">
    <property type="component" value="Unassembled WGS sequence"/>
</dbReference>
<evidence type="ECO:0000313" key="2">
    <source>
        <dbReference type="Proteomes" id="UP000243525"/>
    </source>
</evidence>
<dbReference type="EMBL" id="QAAD01000004">
    <property type="protein sequence ID" value="PTN09504.1"/>
    <property type="molecule type" value="Genomic_DNA"/>
</dbReference>
<evidence type="ECO:0000313" key="1">
    <source>
        <dbReference type="EMBL" id="PTN09504.1"/>
    </source>
</evidence>
<comment type="caution">
    <text evidence="1">The sequence shown here is derived from an EMBL/GenBank/DDBJ whole genome shotgun (WGS) entry which is preliminary data.</text>
</comment>
<accession>A0A2T5C3X2</accession>
<reference evidence="1 2" key="1">
    <citation type="submission" date="2018-04" db="EMBL/GenBank/DDBJ databases">
        <title>Genomic Encyclopedia of Archaeal and Bacterial Type Strains, Phase II (KMG-II): from individual species to whole genera.</title>
        <authorList>
            <person name="Goeker M."/>
        </authorList>
    </citation>
    <scope>NUCLEOTIDE SEQUENCE [LARGE SCALE GENOMIC DNA]</scope>
    <source>
        <strain evidence="1 2">DSM 28823</strain>
    </source>
</reference>
<keyword evidence="2" id="KW-1185">Reference proteome</keyword>